<dbReference type="RefSeq" id="WP_208659340.1">
    <property type="nucleotide sequence ID" value="NZ_CP031775.2"/>
</dbReference>
<dbReference type="Proteomes" id="UP000321124">
    <property type="component" value="Chromosome"/>
</dbReference>
<dbReference type="AlphaFoldDB" id="A0A8A9LGQ8"/>
<organism evidence="1 2">
    <name type="scientific">Shewanella decolorationis</name>
    <dbReference type="NCBI Taxonomy" id="256839"/>
    <lineage>
        <taxon>Bacteria</taxon>
        <taxon>Pseudomonadati</taxon>
        <taxon>Pseudomonadota</taxon>
        <taxon>Gammaproteobacteria</taxon>
        <taxon>Alteromonadales</taxon>
        <taxon>Shewanellaceae</taxon>
        <taxon>Shewanella</taxon>
    </lineage>
</organism>
<dbReference type="KEGG" id="sdeo:D0436_23700"/>
<protein>
    <submittedName>
        <fullName evidence="1">Uncharacterized protein</fullName>
    </submittedName>
</protein>
<accession>A0A8A9LGQ8</accession>
<dbReference type="EMBL" id="CP031775">
    <property type="protein sequence ID" value="QTS34890.1"/>
    <property type="molecule type" value="Genomic_DNA"/>
</dbReference>
<evidence type="ECO:0000313" key="1">
    <source>
        <dbReference type="EMBL" id="QTS34890.1"/>
    </source>
</evidence>
<proteinExistence type="predicted"/>
<evidence type="ECO:0000313" key="2">
    <source>
        <dbReference type="Proteomes" id="UP000321124"/>
    </source>
</evidence>
<sequence>MLIQRLLFSIICVSIESVFDSMWSLFEGSPVELKQGRVDICYWLTVSR</sequence>
<name>A0A8A9LGQ8_9GAMM</name>
<gene>
    <name evidence="1" type="ORF">D0436_23700</name>
</gene>
<reference evidence="1 2" key="1">
    <citation type="journal article" date="2019" name="Ecotoxicol. Environ. Saf.">
        <title>Microbial characterization of heavy metal resistant bacterial strains isolated from an electroplating wastewater treatment plant.</title>
        <authorList>
            <person name="Cai X."/>
            <person name="Zheng X."/>
            <person name="Zhang D."/>
            <person name="Iqbal W."/>
            <person name="Liu C."/>
            <person name="Yang B."/>
            <person name="Zhao X."/>
            <person name="Lu X."/>
            <person name="Mao Y."/>
        </authorList>
    </citation>
    <scope>NUCLEOTIDE SEQUENCE [LARGE SCALE GENOMIC DNA]</scope>
    <source>
        <strain evidence="1 2">Ni1-3</strain>
    </source>
</reference>